<dbReference type="Proteomes" id="UP000813423">
    <property type="component" value="Unassembled WGS sequence"/>
</dbReference>
<dbReference type="EMBL" id="JAIBSC010000178">
    <property type="protein sequence ID" value="KAH1893591.1"/>
    <property type="molecule type" value="Genomic_DNA"/>
</dbReference>
<accession>A0A9P8N9L9</accession>
<feature type="domain" description="DUF7924" evidence="2">
    <location>
        <begin position="145"/>
        <end position="282"/>
    </location>
</feature>
<proteinExistence type="predicted"/>
<evidence type="ECO:0000313" key="4">
    <source>
        <dbReference type="Proteomes" id="UP000813423"/>
    </source>
</evidence>
<dbReference type="AlphaFoldDB" id="A0A9P8N9L9"/>
<sequence>MESLNNRLSDVPIIPPPSSRSSQRSRSSSPSKPSDAQYRGGHLRRANIFVDDEIPFDVSQYADTNVFHDILSDDNDKLHPISEKLWKKSTELVKKPSGEAEWTEALHAAIDEMRIEGIEVVRNRGKLAFPVHNPRSTIPRKRNQSHQTLHETTADGTVYPSSHSLRAMEQQPIPIFKLKDPRPDICVGLSDDYLAKALEPSKGRSTARSFLYDLQDTSTLISDPHITPLGLRFRFLIVEAKAGATGGNLYQAQNQAAVAGSTAVQIFETLSDLHCAQTLDQEYAGNIGGSNISVQHPTGVMLHLAFSITTEGPIHELWLHFRRPGEEDFYMGMTMNNIIAIGSENVKSAAAAAWSQIRSYAVSLPEPQKGRASGFLPSELCYNAINAAVKEYPEKVASYQQPRSILSSRKGGVVYFPGQPKIADTLTIMIPIHIEGEVTLDGVVVDMNHYYHILKESTLCIPKDGKLYALVVDRIIT</sequence>
<dbReference type="Pfam" id="PF25545">
    <property type="entry name" value="DUF7924"/>
    <property type="match status" value="1"/>
</dbReference>
<feature type="region of interest" description="Disordered" evidence="1">
    <location>
        <begin position="1"/>
        <end position="40"/>
    </location>
</feature>
<evidence type="ECO:0000313" key="3">
    <source>
        <dbReference type="EMBL" id="KAH1893591.1"/>
    </source>
</evidence>
<reference evidence="3" key="1">
    <citation type="submission" date="2021-08" db="EMBL/GenBank/DDBJ databases">
        <title>Global Aspergillus fumigatus from environmental and clinical sources.</title>
        <authorList>
            <person name="Barber A."/>
            <person name="Sae-Ong T."/>
        </authorList>
    </citation>
    <scope>NUCLEOTIDE SEQUENCE</scope>
    <source>
        <strain evidence="3">NRZ-2016-071</strain>
    </source>
</reference>
<evidence type="ECO:0000259" key="2">
    <source>
        <dbReference type="Pfam" id="PF25545"/>
    </source>
</evidence>
<comment type="caution">
    <text evidence="3">The sequence shown here is derived from an EMBL/GenBank/DDBJ whole genome shotgun (WGS) entry which is preliminary data.</text>
</comment>
<evidence type="ECO:0000256" key="1">
    <source>
        <dbReference type="SAM" id="MobiDB-lite"/>
    </source>
</evidence>
<gene>
    <name evidence="3" type="ORF">KXV57_002783</name>
</gene>
<name>A0A9P8N9L9_ASPFM</name>
<dbReference type="InterPro" id="IPR057684">
    <property type="entry name" value="DUF7924"/>
</dbReference>
<organism evidence="3 4">
    <name type="scientific">Aspergillus fumigatus</name>
    <name type="common">Neosartorya fumigata</name>
    <dbReference type="NCBI Taxonomy" id="746128"/>
    <lineage>
        <taxon>Eukaryota</taxon>
        <taxon>Fungi</taxon>
        <taxon>Dikarya</taxon>
        <taxon>Ascomycota</taxon>
        <taxon>Pezizomycotina</taxon>
        <taxon>Eurotiomycetes</taxon>
        <taxon>Eurotiomycetidae</taxon>
        <taxon>Eurotiales</taxon>
        <taxon>Aspergillaceae</taxon>
        <taxon>Aspergillus</taxon>
        <taxon>Aspergillus subgen. Fumigati</taxon>
    </lineage>
</organism>
<protein>
    <recommendedName>
        <fullName evidence="2">DUF7924 domain-containing protein</fullName>
    </recommendedName>
</protein>
<feature type="compositionally biased region" description="Low complexity" evidence="1">
    <location>
        <begin position="19"/>
        <end position="34"/>
    </location>
</feature>